<protein>
    <submittedName>
        <fullName evidence="2">Uncharacterized protein</fullName>
    </submittedName>
</protein>
<organism evidence="2">
    <name type="scientific">marine metagenome</name>
    <dbReference type="NCBI Taxonomy" id="408172"/>
    <lineage>
        <taxon>unclassified sequences</taxon>
        <taxon>metagenomes</taxon>
        <taxon>ecological metagenomes</taxon>
    </lineage>
</organism>
<dbReference type="EMBL" id="UINC01001624">
    <property type="protein sequence ID" value="SUZ85173.1"/>
    <property type="molecule type" value="Genomic_DNA"/>
</dbReference>
<name>A0A381R6H4_9ZZZZ</name>
<feature type="transmembrane region" description="Helical" evidence="1">
    <location>
        <begin position="12"/>
        <end position="31"/>
    </location>
</feature>
<keyword evidence="1" id="KW-0472">Membrane</keyword>
<proteinExistence type="predicted"/>
<accession>A0A381R6H4</accession>
<evidence type="ECO:0000256" key="1">
    <source>
        <dbReference type="SAM" id="Phobius"/>
    </source>
</evidence>
<keyword evidence="1" id="KW-1133">Transmembrane helix</keyword>
<dbReference type="AlphaFoldDB" id="A0A381R6H4"/>
<reference evidence="2" key="1">
    <citation type="submission" date="2018-05" db="EMBL/GenBank/DDBJ databases">
        <authorList>
            <person name="Lanie J.A."/>
            <person name="Ng W.-L."/>
            <person name="Kazmierczak K.M."/>
            <person name="Andrzejewski T.M."/>
            <person name="Davidsen T.M."/>
            <person name="Wayne K.J."/>
            <person name="Tettelin H."/>
            <person name="Glass J.I."/>
            <person name="Rusch D."/>
            <person name="Podicherti R."/>
            <person name="Tsui H.-C.T."/>
            <person name="Winkler M.E."/>
        </authorList>
    </citation>
    <scope>NUCLEOTIDE SEQUENCE</scope>
</reference>
<evidence type="ECO:0000313" key="2">
    <source>
        <dbReference type="EMBL" id="SUZ85173.1"/>
    </source>
</evidence>
<feature type="transmembrane region" description="Helical" evidence="1">
    <location>
        <begin position="37"/>
        <end position="55"/>
    </location>
</feature>
<sequence length="72" mass="8312">MENIRLGLRIIGYGGLLLFVVQIVNLWLELFEPSETLIYWTLGVGMGSLFILVLVDRLTNDEDRHYSKTVEK</sequence>
<gene>
    <name evidence="2" type="ORF">METZ01_LOCUS38027</name>
</gene>
<keyword evidence="1" id="KW-0812">Transmembrane</keyword>